<feature type="region of interest" description="Disordered" evidence="2">
    <location>
        <begin position="35"/>
        <end position="93"/>
    </location>
</feature>
<reference evidence="3 4" key="2">
    <citation type="submission" date="2018-11" db="EMBL/GenBank/DDBJ databases">
        <authorList>
            <consortium name="Pathogen Informatics"/>
        </authorList>
    </citation>
    <scope>NUCLEOTIDE SEQUENCE [LARGE SCALE GENOMIC DNA]</scope>
</reference>
<keyword evidence="4" id="KW-1185">Reference proteome</keyword>
<accession>A0A0R3TIR6</accession>
<keyword evidence="1" id="KW-0175">Coiled coil</keyword>
<sequence>MGNCVPTTHRFFRSTRRRRVRKDWPMRAYEAVEAGEETRISTGHQEIGEATNRMKQATMSENPVKEKEVEVEIESREDTDTGTDTYAHSECSSSLGEFPSLESLCKKYEELEQIKNRIEQENTSEKAVQRKVENGIVIESREYE</sequence>
<dbReference type="AlphaFoldDB" id="A0A0R3TIR6"/>
<organism evidence="5">
    <name type="scientific">Rodentolepis nana</name>
    <name type="common">Dwarf tapeworm</name>
    <name type="synonym">Hymenolepis nana</name>
    <dbReference type="NCBI Taxonomy" id="102285"/>
    <lineage>
        <taxon>Eukaryota</taxon>
        <taxon>Metazoa</taxon>
        <taxon>Spiralia</taxon>
        <taxon>Lophotrochozoa</taxon>
        <taxon>Platyhelminthes</taxon>
        <taxon>Cestoda</taxon>
        <taxon>Eucestoda</taxon>
        <taxon>Cyclophyllidea</taxon>
        <taxon>Hymenolepididae</taxon>
        <taxon>Rodentolepis</taxon>
    </lineage>
</organism>
<evidence type="ECO:0000256" key="1">
    <source>
        <dbReference type="SAM" id="Coils"/>
    </source>
</evidence>
<proteinExistence type="predicted"/>
<feature type="compositionally biased region" description="Basic and acidic residues" evidence="2">
    <location>
        <begin position="63"/>
        <end position="79"/>
    </location>
</feature>
<gene>
    <name evidence="3" type="ORF">HNAJ_LOCUS6953</name>
</gene>
<dbReference type="Proteomes" id="UP000278807">
    <property type="component" value="Unassembled WGS sequence"/>
</dbReference>
<name>A0A0R3TIR6_RODNA</name>
<evidence type="ECO:0000256" key="2">
    <source>
        <dbReference type="SAM" id="MobiDB-lite"/>
    </source>
</evidence>
<dbReference type="WBParaSite" id="HNAJ_0000695701-mRNA-1">
    <property type="protein sequence ID" value="HNAJ_0000695701-mRNA-1"/>
    <property type="gene ID" value="HNAJ_0000695701"/>
</dbReference>
<evidence type="ECO:0000313" key="4">
    <source>
        <dbReference type="Proteomes" id="UP000278807"/>
    </source>
</evidence>
<feature type="compositionally biased region" description="Polar residues" evidence="2">
    <location>
        <begin position="82"/>
        <end position="93"/>
    </location>
</feature>
<feature type="coiled-coil region" evidence="1">
    <location>
        <begin position="101"/>
        <end position="131"/>
    </location>
</feature>
<dbReference type="EMBL" id="UZAE01009322">
    <property type="protein sequence ID" value="VDO02813.1"/>
    <property type="molecule type" value="Genomic_DNA"/>
</dbReference>
<protein>
    <submittedName>
        <fullName evidence="5">FAM192A_Fyv6_N domain-containing protein</fullName>
    </submittedName>
</protein>
<evidence type="ECO:0000313" key="5">
    <source>
        <dbReference type="WBParaSite" id="HNAJ_0000695701-mRNA-1"/>
    </source>
</evidence>
<evidence type="ECO:0000313" key="3">
    <source>
        <dbReference type="EMBL" id="VDO02813.1"/>
    </source>
</evidence>
<reference evidence="5" key="1">
    <citation type="submission" date="2017-02" db="UniProtKB">
        <authorList>
            <consortium name="WormBaseParasite"/>
        </authorList>
    </citation>
    <scope>IDENTIFICATION</scope>
</reference>